<gene>
    <name evidence="1" type="ORF">EX30DRAFT_351953</name>
</gene>
<dbReference type="AlphaFoldDB" id="A0A4S2MKG0"/>
<proteinExistence type="predicted"/>
<organism evidence="1 2">
    <name type="scientific">Ascodesmis nigricans</name>
    <dbReference type="NCBI Taxonomy" id="341454"/>
    <lineage>
        <taxon>Eukaryota</taxon>
        <taxon>Fungi</taxon>
        <taxon>Dikarya</taxon>
        <taxon>Ascomycota</taxon>
        <taxon>Pezizomycotina</taxon>
        <taxon>Pezizomycetes</taxon>
        <taxon>Pezizales</taxon>
        <taxon>Ascodesmidaceae</taxon>
        <taxon>Ascodesmis</taxon>
    </lineage>
</organism>
<sequence>MAGVTVGAKILHLARHDGRLKVAACTMGLIYWVLDVLQVVALWSIPEYLPPYTRFIMAGTVLNLGGQTQNGVIRRAPGLHCLTTSGSSSTSLNTAPTPRSQLLSQRLTNPGLVLFLKRFCRLRKRTRVFETLLREWGSFWNGKRIYARRGRKLDSVLYLETALTGRAGRPKEKATNSSGCGGWLREHCDGVHLFTYYSPQPPLLIIQLLFTTFRSYQECISIVSHFLIFKSPSAASMIAAPSLSPSVSSGPSSTLLRA</sequence>
<keyword evidence="2" id="KW-1185">Reference proteome</keyword>
<name>A0A4S2MKG0_9PEZI</name>
<reference evidence="1 2" key="1">
    <citation type="submission" date="2019-04" db="EMBL/GenBank/DDBJ databases">
        <title>Comparative genomics and transcriptomics to analyze fruiting body development in filamentous ascomycetes.</title>
        <authorList>
            <consortium name="DOE Joint Genome Institute"/>
            <person name="Lutkenhaus R."/>
            <person name="Traeger S."/>
            <person name="Breuer J."/>
            <person name="Kuo A."/>
            <person name="Lipzen A."/>
            <person name="Pangilinan J."/>
            <person name="Dilworth D."/>
            <person name="Sandor L."/>
            <person name="Poggeler S."/>
            <person name="Barry K."/>
            <person name="Grigoriev I.V."/>
            <person name="Nowrousian M."/>
        </authorList>
    </citation>
    <scope>NUCLEOTIDE SEQUENCE [LARGE SCALE GENOMIC DNA]</scope>
    <source>
        <strain evidence="1 2">CBS 389.68</strain>
    </source>
</reference>
<evidence type="ECO:0000313" key="1">
    <source>
        <dbReference type="EMBL" id="TGZ77325.1"/>
    </source>
</evidence>
<accession>A0A4S2MKG0</accession>
<dbReference type="EMBL" id="ML220155">
    <property type="protein sequence ID" value="TGZ77325.1"/>
    <property type="molecule type" value="Genomic_DNA"/>
</dbReference>
<protein>
    <submittedName>
        <fullName evidence="1">Uncharacterized protein</fullName>
    </submittedName>
</protein>
<evidence type="ECO:0000313" key="2">
    <source>
        <dbReference type="Proteomes" id="UP000298138"/>
    </source>
</evidence>
<dbReference type="Proteomes" id="UP000298138">
    <property type="component" value="Unassembled WGS sequence"/>
</dbReference>
<dbReference type="InParanoid" id="A0A4S2MKG0"/>